<dbReference type="SUPFAM" id="SSF49464">
    <property type="entry name" value="Carboxypeptidase regulatory domain-like"/>
    <property type="match status" value="1"/>
</dbReference>
<accession>E8V755</accession>
<dbReference type="Gene3D" id="2.60.40.1120">
    <property type="entry name" value="Carboxypeptidase-like, regulatory domain"/>
    <property type="match status" value="1"/>
</dbReference>
<evidence type="ECO:0008006" key="3">
    <source>
        <dbReference type="Google" id="ProtNLM"/>
    </source>
</evidence>
<gene>
    <name evidence="1" type="ordered locus">AciPR4_0862</name>
</gene>
<sequence length="262" mass="27449">MRNAAALLLFSGLMFPLIGCKPDAAVRQGSVVGAGPSVPASPTAAPNPTTLGSITGTVKIAGQVPAPIRIDMSQDPACTLSNAENMSEQIMAKDGNLANVFVYVRNAPSAPASAQAMQPITIDQKGCRFIPHVSAIFQGGSVQFTNSDPTMHNVHTMAVQAGNQSVDVSQGPGGKPESLKFTSAESMLPIRCNNHPWMNAFLNVSPTPFFAVSNTSGKFQITGLPQGNYVLVFVHEKLGEQTIPITVKAQQAAEASVTFTAK</sequence>
<keyword evidence="2" id="KW-1185">Reference proteome</keyword>
<dbReference type="HOGENOM" id="CLU_077411_1_0_0"/>
<dbReference type="InterPro" id="IPR008972">
    <property type="entry name" value="Cupredoxin"/>
</dbReference>
<dbReference type="eggNOG" id="COG3794">
    <property type="taxonomic scope" value="Bacteria"/>
</dbReference>
<name>E8V755_TERSS</name>
<reference evidence="1 2" key="1">
    <citation type="journal article" date="2012" name="Stand. Genomic Sci.">
        <title>Complete genome sequence of Terriglobus saanensis type strain SP1PR4(T), an Acidobacteria from tundra soil.</title>
        <authorList>
            <person name="Rawat S.R."/>
            <person name="Mannisto M.K."/>
            <person name="Starovoytov V."/>
            <person name="Goodwin L."/>
            <person name="Nolan M."/>
            <person name="Hauser L."/>
            <person name="Land M."/>
            <person name="Davenport K.W."/>
            <person name="Woyke T."/>
            <person name="Haggblom M.M."/>
        </authorList>
    </citation>
    <scope>NUCLEOTIDE SEQUENCE</scope>
    <source>
        <strain evidence="2">ATCC BAA-1853 / DSM 23119 / SP1PR4</strain>
    </source>
</reference>
<protein>
    <recommendedName>
        <fullName evidence="3">Rhamnogalacturonan lyase domain-containing protein</fullName>
    </recommendedName>
</protein>
<dbReference type="EMBL" id="CP002467">
    <property type="protein sequence ID" value="ADV81695.1"/>
    <property type="molecule type" value="Genomic_DNA"/>
</dbReference>
<proteinExistence type="predicted"/>
<evidence type="ECO:0000313" key="2">
    <source>
        <dbReference type="Proteomes" id="UP000006844"/>
    </source>
</evidence>
<dbReference type="AlphaFoldDB" id="E8V755"/>
<dbReference type="KEGG" id="tsa:AciPR4_0862"/>
<dbReference type="OrthoDB" id="9772097at2"/>
<organism evidence="1 2">
    <name type="scientific">Terriglobus saanensis (strain ATCC BAA-1853 / DSM 23119 / SP1PR4)</name>
    <dbReference type="NCBI Taxonomy" id="401053"/>
    <lineage>
        <taxon>Bacteria</taxon>
        <taxon>Pseudomonadati</taxon>
        <taxon>Acidobacteriota</taxon>
        <taxon>Terriglobia</taxon>
        <taxon>Terriglobales</taxon>
        <taxon>Acidobacteriaceae</taxon>
        <taxon>Terriglobus</taxon>
    </lineage>
</organism>
<dbReference type="InterPro" id="IPR008969">
    <property type="entry name" value="CarboxyPept-like_regulatory"/>
</dbReference>
<dbReference type="Proteomes" id="UP000006844">
    <property type="component" value="Chromosome"/>
</dbReference>
<dbReference type="SUPFAM" id="SSF49503">
    <property type="entry name" value="Cupredoxins"/>
    <property type="match status" value="1"/>
</dbReference>
<dbReference type="STRING" id="401053.AciPR4_0862"/>
<dbReference type="Gene3D" id="2.60.40.420">
    <property type="entry name" value="Cupredoxins - blue copper proteins"/>
    <property type="match status" value="1"/>
</dbReference>
<dbReference type="RefSeq" id="WP_013567428.1">
    <property type="nucleotide sequence ID" value="NC_014963.1"/>
</dbReference>
<evidence type="ECO:0000313" key="1">
    <source>
        <dbReference type="EMBL" id="ADV81695.1"/>
    </source>
</evidence>